<keyword evidence="1" id="KW-1133">Transmembrane helix</keyword>
<organism evidence="2">
    <name type="scientific">Spodoptera frugiperda nuclear polyhedrosis virus</name>
    <name type="common">SfNPV</name>
    <dbReference type="NCBI Taxonomy" id="10455"/>
    <lineage>
        <taxon>Viruses</taxon>
        <taxon>Viruses incertae sedis</taxon>
        <taxon>Naldaviricetes</taxon>
        <taxon>Lefavirales</taxon>
        <taxon>Baculoviridae</taxon>
        <taxon>Alphabaculovirus</taxon>
        <taxon>Alphabaculovirus spofrugiperdae</taxon>
    </lineage>
</organism>
<evidence type="ECO:0008006" key="3">
    <source>
        <dbReference type="Google" id="ProtNLM"/>
    </source>
</evidence>
<organismHost>
    <name type="scientific">Lepidoptera</name>
    <name type="common">moths &amp; butterflies</name>
    <dbReference type="NCBI Taxonomy" id="7088"/>
</organismHost>
<evidence type="ECO:0000313" key="2">
    <source>
        <dbReference type="EMBL" id="AIW01479.1"/>
    </source>
</evidence>
<proteinExistence type="predicted"/>
<dbReference type="SUPFAM" id="SSF57625">
    <property type="entry name" value="Invertebrate chitin-binding proteins"/>
    <property type="match status" value="1"/>
</dbReference>
<dbReference type="GO" id="GO:0008061">
    <property type="term" value="F:chitin binding"/>
    <property type="evidence" value="ECO:0007669"/>
    <property type="project" value="InterPro"/>
</dbReference>
<accession>A0A0R5RHU5</accession>
<reference evidence="2" key="2">
    <citation type="journal article" date="2015" name="BMC Genomics">
        <title>Evidence of recent interspecies horizontal gene transfer regarding nucleopolyhedrovirus infection of Spodoptera frugiperda.</title>
        <authorList>
            <person name="Barrera G.P."/>
            <person name="Belaich M.N."/>
            <person name="Patarroyo M.A."/>
            <person name="Villamizar L.F."/>
            <person name="Ghiringhelli P.D."/>
        </authorList>
    </citation>
    <scope>NUCLEOTIDE SEQUENCE</scope>
    <source>
        <strain evidence="2">Colombian</strain>
    </source>
</reference>
<keyword evidence="1" id="KW-0472">Membrane</keyword>
<feature type="transmembrane region" description="Helical" evidence="1">
    <location>
        <begin position="6"/>
        <end position="24"/>
    </location>
</feature>
<sequence length="151" mass="17519">MIKTIFVILIVIVVITILMVFYLQNLKNEINEARYLPNYNYNDIFYDRETGKTYNCPRSCPVFSFKKQKCVRGNLQAYNVCPSNKFGNIRHKYRCDVFIFCAQNLSNVVYLCTETTCFDNEQGMCVPCPSKNCSSNDSIECTDCCEIKDEN</sequence>
<dbReference type="InterPro" id="IPR036508">
    <property type="entry name" value="Chitin-bd_dom_sf"/>
</dbReference>
<dbReference type="EMBL" id="KF891883">
    <property type="protein sequence ID" value="AIW01479.1"/>
    <property type="molecule type" value="Genomic_DNA"/>
</dbReference>
<keyword evidence="1" id="KW-0812">Transmembrane</keyword>
<evidence type="ECO:0000256" key="1">
    <source>
        <dbReference type="SAM" id="Phobius"/>
    </source>
</evidence>
<reference evidence="2" key="1">
    <citation type="submission" date="2013-11" db="EMBL/GenBank/DDBJ databases">
        <authorList>
            <person name="Hoang H.T."/>
            <person name="Killian M.L."/>
            <person name="Madson D.M."/>
            <person name="Arruda P.H.E."/>
            <person name="Sun D."/>
            <person name="Schwartz K.J."/>
            <person name="Yoon K."/>
        </authorList>
    </citation>
    <scope>NUCLEOTIDE SEQUENCE</scope>
    <source>
        <strain evidence="2">Colombian</strain>
    </source>
</reference>
<name>A0A0R5RHU5_NPVSF</name>
<protein>
    <recommendedName>
        <fullName evidence="3">ChtB2</fullName>
    </recommendedName>
</protein>